<proteinExistence type="predicted"/>
<dbReference type="AlphaFoldDB" id="A0A665UNA2"/>
<dbReference type="Ensembl" id="ENSENLT00000021441.1">
    <property type="protein sequence ID" value="ENSENLP00000020709.1"/>
    <property type="gene ID" value="ENSENLG00000009440.1"/>
</dbReference>
<keyword evidence="2" id="KW-1185">Reference proteome</keyword>
<evidence type="ECO:0000313" key="2">
    <source>
        <dbReference type="Proteomes" id="UP000472264"/>
    </source>
</evidence>
<reference evidence="1" key="3">
    <citation type="submission" date="2025-09" db="UniProtKB">
        <authorList>
            <consortium name="Ensembl"/>
        </authorList>
    </citation>
    <scope>IDENTIFICATION</scope>
</reference>
<dbReference type="Proteomes" id="UP000472264">
    <property type="component" value="Chromosome 16"/>
</dbReference>
<name>A0A665UNA2_ECHNA</name>
<reference evidence="1" key="1">
    <citation type="submission" date="2021-04" db="EMBL/GenBank/DDBJ databases">
        <authorList>
            <consortium name="Wellcome Sanger Institute Data Sharing"/>
        </authorList>
    </citation>
    <scope>NUCLEOTIDE SEQUENCE [LARGE SCALE GENOMIC DNA]</scope>
</reference>
<sequence length="151" mass="16645">MAYPPPRSAGGLTPNKTVIISNIPPFIKNEDLSKALSRLGRMVPLGYKSQKLQHVDCHRRQLHMVLKDTESPLNLTLTLTFKVEGFSYMIFITTDIIQGFGCGAEGHLILACPQTYGQFRVTNGPKQDVLEAQGPSERTAVAPCCLNLFTL</sequence>
<organism evidence="1 2">
    <name type="scientific">Echeneis naucrates</name>
    <name type="common">Live sharksucker</name>
    <dbReference type="NCBI Taxonomy" id="173247"/>
    <lineage>
        <taxon>Eukaryota</taxon>
        <taxon>Metazoa</taxon>
        <taxon>Chordata</taxon>
        <taxon>Craniata</taxon>
        <taxon>Vertebrata</taxon>
        <taxon>Euteleostomi</taxon>
        <taxon>Actinopterygii</taxon>
        <taxon>Neopterygii</taxon>
        <taxon>Teleostei</taxon>
        <taxon>Neoteleostei</taxon>
        <taxon>Acanthomorphata</taxon>
        <taxon>Carangaria</taxon>
        <taxon>Carangiformes</taxon>
        <taxon>Echeneidae</taxon>
        <taxon>Echeneis</taxon>
    </lineage>
</organism>
<protein>
    <submittedName>
        <fullName evidence="1">Uncharacterized protein</fullName>
    </submittedName>
</protein>
<reference evidence="1" key="2">
    <citation type="submission" date="2025-08" db="UniProtKB">
        <authorList>
            <consortium name="Ensembl"/>
        </authorList>
    </citation>
    <scope>IDENTIFICATION</scope>
</reference>
<accession>A0A665UNA2</accession>
<dbReference type="OMA" id="MIFITTD"/>
<dbReference type="InParanoid" id="A0A665UNA2"/>
<evidence type="ECO:0000313" key="1">
    <source>
        <dbReference type="Ensembl" id="ENSENLP00000020709.1"/>
    </source>
</evidence>